<dbReference type="Gene3D" id="1.10.10.60">
    <property type="entry name" value="Homeodomain-like"/>
    <property type="match status" value="2"/>
</dbReference>
<keyword evidence="3" id="KW-0813">Transport</keyword>
<evidence type="ECO:0000256" key="4">
    <source>
        <dbReference type="ARBA" id="ARBA00022729"/>
    </source>
</evidence>
<accession>A0AAW9NK90</accession>
<evidence type="ECO:0000259" key="8">
    <source>
        <dbReference type="PROSITE" id="PS01124"/>
    </source>
</evidence>
<dbReference type="InterPro" id="IPR051313">
    <property type="entry name" value="Bact_iron-sidero_bind"/>
</dbReference>
<keyword evidence="7" id="KW-0804">Transcription</keyword>
<evidence type="ECO:0000256" key="1">
    <source>
        <dbReference type="ARBA" id="ARBA00004196"/>
    </source>
</evidence>
<reference evidence="10 11" key="1">
    <citation type="submission" date="2023-03" db="EMBL/GenBank/DDBJ databases">
        <title>Bacillus Genome Sequencing.</title>
        <authorList>
            <person name="Dunlap C."/>
        </authorList>
    </citation>
    <scope>NUCLEOTIDE SEQUENCE [LARGE SCALE GENOMIC DNA]</scope>
    <source>
        <strain evidence="10 11">B-59205</strain>
    </source>
</reference>
<dbReference type="InterPro" id="IPR037923">
    <property type="entry name" value="HTH-like"/>
</dbReference>
<keyword evidence="4" id="KW-0732">Signal</keyword>
<evidence type="ECO:0000259" key="9">
    <source>
        <dbReference type="PROSITE" id="PS50983"/>
    </source>
</evidence>
<dbReference type="Pfam" id="PF12833">
    <property type="entry name" value="HTH_18"/>
    <property type="match status" value="1"/>
</dbReference>
<dbReference type="PROSITE" id="PS50983">
    <property type="entry name" value="FE_B12_PBP"/>
    <property type="match status" value="1"/>
</dbReference>
<feature type="domain" description="HTH araC/xylS-type" evidence="8">
    <location>
        <begin position="173"/>
        <end position="271"/>
    </location>
</feature>
<dbReference type="SUPFAM" id="SSF53807">
    <property type="entry name" value="Helical backbone' metal receptor"/>
    <property type="match status" value="1"/>
</dbReference>
<dbReference type="SMART" id="SM00342">
    <property type="entry name" value="HTH_ARAC"/>
    <property type="match status" value="1"/>
</dbReference>
<dbReference type="InterPro" id="IPR018062">
    <property type="entry name" value="HTH_AraC-typ_CS"/>
</dbReference>
<proteinExistence type="inferred from homology"/>
<dbReference type="PANTHER" id="PTHR30532:SF26">
    <property type="entry name" value="IRON(3+)-HYDROXAMATE-BINDING PROTEIN FHUD"/>
    <property type="match status" value="1"/>
</dbReference>
<evidence type="ECO:0000256" key="7">
    <source>
        <dbReference type="ARBA" id="ARBA00023163"/>
    </source>
</evidence>
<dbReference type="Proteomes" id="UP001344888">
    <property type="component" value="Unassembled WGS sequence"/>
</dbReference>
<dbReference type="InterPro" id="IPR018060">
    <property type="entry name" value="HTH_AraC"/>
</dbReference>
<dbReference type="EMBL" id="JARSFG010000001">
    <property type="protein sequence ID" value="MEC1176871.1"/>
    <property type="molecule type" value="Genomic_DNA"/>
</dbReference>
<keyword evidence="6" id="KW-0238">DNA-binding</keyword>
<comment type="caution">
    <text evidence="10">The sequence shown here is derived from an EMBL/GenBank/DDBJ whole genome shotgun (WGS) entry which is preliminary data.</text>
</comment>
<gene>
    <name evidence="10" type="ORF">P9B03_00015</name>
</gene>
<evidence type="ECO:0000256" key="3">
    <source>
        <dbReference type="ARBA" id="ARBA00022448"/>
    </source>
</evidence>
<name>A0AAW9NK90_9BACL</name>
<evidence type="ECO:0000256" key="2">
    <source>
        <dbReference type="ARBA" id="ARBA00008814"/>
    </source>
</evidence>
<sequence length="636" mass="73171">MNYEAYTLLWENTYAKVKKMEYKHHTTTAIKQTMKHSALLIITEGEVDLLIGQQPYRVQQFSIFHVGKSELLQIKTAKSFSYYMIYYKGDVLYVDAFIQHLHIEYRPFHTSFSCVPANPIAMELLLQDMYIKWKTGSFQEHLFVKALFYELIYRIFQELTEGKGKPHEIDLAETARLYLEQHVHEAITMQKLADSLKISTRHLLRIFKERYGEGPQNYLQQLRIELAKRYLQSNQLSIKEVATALGYEDEYYFSRAFKKQVQIAPSTYRLKYASETSDFSITNDNHFHYNKNQLAQAIRFEGREHKLMKQTFINSIRLPFLAGLILLLGACGYEDEQEKTVASEKIATHIVTDGVGREVEIPIEPQRIVTDQYLEILVALDTPPVGAGEHVLRTDYMKDYIDGIESIGLPVNMESVLQLKPDLIITTAEPGKEAEKLEGLEKIAPTVVVPWLNGEDMYAQMRAVAKLIGKEQQADEWIANLEKKGQEAQEQIKGIIGEEETVTIMMTYGKEQPRIYGGRNIGHVFYRLLGLNPTPFIQEKIKEDPNFGSFNNEDISLEVLPQYVGNWLIVLDYKSGDGDDGKTMSDIKESALWKNLEAVKNNHVIYLPQDPFFSYSPIAIEQSLESAISLIKERAR</sequence>
<dbReference type="GO" id="GO:0003700">
    <property type="term" value="F:DNA-binding transcription factor activity"/>
    <property type="evidence" value="ECO:0007669"/>
    <property type="project" value="InterPro"/>
</dbReference>
<evidence type="ECO:0000313" key="11">
    <source>
        <dbReference type="Proteomes" id="UP001344888"/>
    </source>
</evidence>
<dbReference type="Pfam" id="PF01497">
    <property type="entry name" value="Peripla_BP_2"/>
    <property type="match status" value="1"/>
</dbReference>
<evidence type="ECO:0000256" key="6">
    <source>
        <dbReference type="ARBA" id="ARBA00023125"/>
    </source>
</evidence>
<dbReference type="SUPFAM" id="SSF51215">
    <property type="entry name" value="Regulatory protein AraC"/>
    <property type="match status" value="1"/>
</dbReference>
<feature type="domain" description="Fe/B12 periplasmic-binding" evidence="9">
    <location>
        <begin position="365"/>
        <end position="635"/>
    </location>
</feature>
<dbReference type="PROSITE" id="PS01124">
    <property type="entry name" value="HTH_ARAC_FAMILY_2"/>
    <property type="match status" value="1"/>
</dbReference>
<dbReference type="GO" id="GO:0043565">
    <property type="term" value="F:sequence-specific DNA binding"/>
    <property type="evidence" value="ECO:0007669"/>
    <property type="project" value="InterPro"/>
</dbReference>
<evidence type="ECO:0000256" key="5">
    <source>
        <dbReference type="ARBA" id="ARBA00023015"/>
    </source>
</evidence>
<dbReference type="InterPro" id="IPR020449">
    <property type="entry name" value="Tscrpt_reg_AraC-type_HTH"/>
</dbReference>
<dbReference type="GO" id="GO:0030288">
    <property type="term" value="C:outer membrane-bounded periplasmic space"/>
    <property type="evidence" value="ECO:0007669"/>
    <property type="project" value="TreeGrafter"/>
</dbReference>
<keyword evidence="11" id="KW-1185">Reference proteome</keyword>
<evidence type="ECO:0000313" key="10">
    <source>
        <dbReference type="EMBL" id="MEC1176871.1"/>
    </source>
</evidence>
<dbReference type="PANTHER" id="PTHR30532">
    <property type="entry name" value="IRON III DICITRATE-BINDING PERIPLASMIC PROTEIN"/>
    <property type="match status" value="1"/>
</dbReference>
<dbReference type="InterPro" id="IPR009057">
    <property type="entry name" value="Homeodomain-like_sf"/>
</dbReference>
<dbReference type="RefSeq" id="WP_326121036.1">
    <property type="nucleotide sequence ID" value="NZ_JARSFG010000001.1"/>
</dbReference>
<dbReference type="Gene3D" id="3.40.50.1980">
    <property type="entry name" value="Nitrogenase molybdenum iron protein domain"/>
    <property type="match status" value="2"/>
</dbReference>
<dbReference type="InterPro" id="IPR002491">
    <property type="entry name" value="ABC_transptr_periplasmic_BD"/>
</dbReference>
<keyword evidence="5" id="KW-0805">Transcription regulation</keyword>
<dbReference type="AlphaFoldDB" id="A0AAW9NK90"/>
<dbReference type="GO" id="GO:1901678">
    <property type="term" value="P:iron coordination entity transport"/>
    <property type="evidence" value="ECO:0007669"/>
    <property type="project" value="UniProtKB-ARBA"/>
</dbReference>
<organism evidence="10 11">
    <name type="scientific">Metasolibacillus meyeri</name>
    <dbReference type="NCBI Taxonomy" id="1071052"/>
    <lineage>
        <taxon>Bacteria</taxon>
        <taxon>Bacillati</taxon>
        <taxon>Bacillota</taxon>
        <taxon>Bacilli</taxon>
        <taxon>Bacillales</taxon>
        <taxon>Caryophanaceae</taxon>
        <taxon>Metasolibacillus</taxon>
    </lineage>
</organism>
<comment type="similarity">
    <text evidence="2">Belongs to the bacterial solute-binding protein 8 family.</text>
</comment>
<comment type="subcellular location">
    <subcellularLocation>
        <location evidence="1">Cell envelope</location>
    </subcellularLocation>
</comment>
<dbReference type="SUPFAM" id="SSF46689">
    <property type="entry name" value="Homeodomain-like"/>
    <property type="match status" value="2"/>
</dbReference>
<protein>
    <submittedName>
        <fullName evidence="10">AraC family transcriptional regulator</fullName>
    </submittedName>
</protein>
<dbReference type="PROSITE" id="PS00041">
    <property type="entry name" value="HTH_ARAC_FAMILY_1"/>
    <property type="match status" value="1"/>
</dbReference>
<dbReference type="PRINTS" id="PR00032">
    <property type="entry name" value="HTHARAC"/>
</dbReference>